<dbReference type="Proteomes" id="UP000363590">
    <property type="component" value="Chromosome"/>
</dbReference>
<evidence type="ECO:0000313" key="2">
    <source>
        <dbReference type="Proteomes" id="UP000363590"/>
    </source>
</evidence>
<protein>
    <submittedName>
        <fullName evidence="1">Uncharacterized protein</fullName>
    </submittedName>
</protein>
<dbReference type="KEGG" id="atx:GCD22_02561"/>
<reference evidence="1 2" key="1">
    <citation type="submission" date="2019-10" db="EMBL/GenBank/DDBJ databases">
        <authorList>
            <person name="Wang R."/>
        </authorList>
    </citation>
    <scope>NUCLEOTIDE SEQUENCE [LARGE SCALE GENOMIC DNA]</scope>
    <source>
        <strain evidence="1 2">ATCC 19377</strain>
    </source>
</reference>
<dbReference type="EMBL" id="CP045571">
    <property type="protein sequence ID" value="QFX96745.1"/>
    <property type="molecule type" value="Genomic_DNA"/>
</dbReference>
<name>A0A5P9XRT3_ACITH</name>
<proteinExistence type="predicted"/>
<organism evidence="1 2">
    <name type="scientific">Acidithiobacillus thiooxidans ATCC 19377</name>
    <dbReference type="NCBI Taxonomy" id="637390"/>
    <lineage>
        <taxon>Bacteria</taxon>
        <taxon>Pseudomonadati</taxon>
        <taxon>Pseudomonadota</taxon>
        <taxon>Acidithiobacillia</taxon>
        <taxon>Acidithiobacillales</taxon>
        <taxon>Acidithiobacillaceae</taxon>
        <taxon>Acidithiobacillus</taxon>
    </lineage>
</organism>
<evidence type="ECO:0000313" key="1">
    <source>
        <dbReference type="EMBL" id="QFX96745.1"/>
    </source>
</evidence>
<sequence>MPAGQMIFIQQIKNTGQCRAVAMWRGQHCWGRKGTSIPTPFWVGLEIKLANELLRIHT</sequence>
<dbReference type="AlphaFoldDB" id="A0A5P9XRT3"/>
<gene>
    <name evidence="1" type="ORF">GCD22_02561</name>
</gene>
<accession>A0A5P9XRT3</accession>